<dbReference type="Gene3D" id="1.10.8.10">
    <property type="entry name" value="DNA helicase RuvA subunit, C-terminal domain"/>
    <property type="match status" value="1"/>
</dbReference>
<dbReference type="WBParaSite" id="MCU_009096-RA">
    <property type="protein sequence ID" value="MCU_009096-RA"/>
    <property type="gene ID" value="MCU_009096"/>
</dbReference>
<dbReference type="PANTHER" id="PTHR31184:SF2">
    <property type="entry name" value="HUNTINGTIN-INTERACTING PROTEIN K"/>
    <property type="match status" value="1"/>
</dbReference>
<gene>
    <name evidence="3" type="ORF">MCOS_LOCUS2624</name>
</gene>
<dbReference type="InterPro" id="IPR052617">
    <property type="entry name" value="Huntingtin-int_K"/>
</dbReference>
<sequence>MTDTDSTPEEKSKKPTTHDEKNAADLEKMTDVFEETEVSAGMTDALKKVTGGEKQSSVPTERAPRIKIKAEDVDIIVQEFEISRAAAEKKLKEFHSDLRQALSALCK</sequence>
<evidence type="ECO:0000313" key="5">
    <source>
        <dbReference type="WBParaSite" id="MCU_009096-RA"/>
    </source>
</evidence>
<dbReference type="EMBL" id="UXSR01000455">
    <property type="protein sequence ID" value="VDD76621.1"/>
    <property type="molecule type" value="Genomic_DNA"/>
</dbReference>
<proteinExistence type="predicted"/>
<evidence type="ECO:0000313" key="3">
    <source>
        <dbReference type="EMBL" id="VDD76621.1"/>
    </source>
</evidence>
<evidence type="ECO:0000259" key="2">
    <source>
        <dbReference type="Pfam" id="PF19026"/>
    </source>
</evidence>
<dbReference type="InterPro" id="IPR044034">
    <property type="entry name" value="NAC-like_UBA"/>
</dbReference>
<dbReference type="GO" id="GO:0043066">
    <property type="term" value="P:negative regulation of apoptotic process"/>
    <property type="evidence" value="ECO:0007669"/>
    <property type="project" value="TreeGrafter"/>
</dbReference>
<organism evidence="5">
    <name type="scientific">Mesocestoides corti</name>
    <name type="common">Flatworm</name>
    <dbReference type="NCBI Taxonomy" id="53468"/>
    <lineage>
        <taxon>Eukaryota</taxon>
        <taxon>Metazoa</taxon>
        <taxon>Spiralia</taxon>
        <taxon>Lophotrochozoa</taxon>
        <taxon>Platyhelminthes</taxon>
        <taxon>Cestoda</taxon>
        <taxon>Eucestoda</taxon>
        <taxon>Cyclophyllidea</taxon>
        <taxon>Mesocestoididae</taxon>
        <taxon>Mesocestoides</taxon>
    </lineage>
</organism>
<dbReference type="AlphaFoldDB" id="A0A0R3U733"/>
<dbReference type="GO" id="GO:0050821">
    <property type="term" value="P:protein stabilization"/>
    <property type="evidence" value="ECO:0007669"/>
    <property type="project" value="TreeGrafter"/>
</dbReference>
<name>A0A0R3U733_MESCO</name>
<dbReference type="CDD" id="cd14361">
    <property type="entry name" value="UBA_HYPK"/>
    <property type="match status" value="1"/>
</dbReference>
<feature type="region of interest" description="Disordered" evidence="1">
    <location>
        <begin position="1"/>
        <end position="26"/>
    </location>
</feature>
<reference evidence="5" key="2">
    <citation type="submission" date="2019-11" db="UniProtKB">
        <authorList>
            <consortium name="WormBaseParasite"/>
        </authorList>
    </citation>
    <scope>IDENTIFICATION</scope>
</reference>
<dbReference type="STRING" id="53468.A0A0R3U733"/>
<feature type="compositionally biased region" description="Basic and acidic residues" evidence="1">
    <location>
        <begin position="8"/>
        <end position="26"/>
    </location>
</feature>
<dbReference type="PANTHER" id="PTHR31184">
    <property type="entry name" value="HUNTINGTIN-INTERACTING PROTEIN K FAMILY MEMBER"/>
    <property type="match status" value="1"/>
</dbReference>
<dbReference type="Pfam" id="PF19026">
    <property type="entry name" value="UBA_HYPK"/>
    <property type="match status" value="1"/>
</dbReference>
<evidence type="ECO:0000256" key="1">
    <source>
        <dbReference type="SAM" id="MobiDB-lite"/>
    </source>
</evidence>
<dbReference type="OrthoDB" id="285219at2759"/>
<keyword evidence="4" id="KW-1185">Reference proteome</keyword>
<protein>
    <submittedName>
        <fullName evidence="5">HYPK_UBA domain-containing protein</fullName>
    </submittedName>
</protein>
<reference evidence="3 4" key="1">
    <citation type="submission" date="2018-10" db="EMBL/GenBank/DDBJ databases">
        <authorList>
            <consortium name="Pathogen Informatics"/>
        </authorList>
    </citation>
    <scope>NUCLEOTIDE SEQUENCE [LARGE SCALE GENOMIC DNA]</scope>
</reference>
<feature type="domain" description="Nascent polypeptide-associated complex subunit alpha-like UBA" evidence="2">
    <location>
        <begin position="66"/>
        <end position="106"/>
    </location>
</feature>
<dbReference type="Proteomes" id="UP000267029">
    <property type="component" value="Unassembled WGS sequence"/>
</dbReference>
<accession>A0A0R3U733</accession>
<evidence type="ECO:0000313" key="4">
    <source>
        <dbReference type="Proteomes" id="UP000267029"/>
    </source>
</evidence>
<dbReference type="InterPro" id="IPR038922">
    <property type="entry name" value="HYPK_UBA"/>
</dbReference>